<dbReference type="EMBL" id="JFZZ01000072">
    <property type="protein sequence ID" value="KAK90567.1"/>
    <property type="molecule type" value="Genomic_DNA"/>
</dbReference>
<gene>
    <name evidence="1" type="ORF">L497_1573</name>
</gene>
<accession>A0A158M490</accession>
<dbReference type="PATRIC" id="fig|1331206.3.peg.2078"/>
<protein>
    <submittedName>
        <fullName evidence="1">PF09998 family protein</fullName>
    </submittedName>
</protein>
<comment type="caution">
    <text evidence="1">The sequence shown here is derived from an EMBL/GenBank/DDBJ whole genome shotgun (WGS) entry which is preliminary data.</text>
</comment>
<reference evidence="1 2" key="1">
    <citation type="submission" date="2014-03" db="EMBL/GenBank/DDBJ databases">
        <title>Genome sequence of Bordetella holmseii.</title>
        <authorList>
            <person name="Harvill E."/>
            <person name="Goodfield L.L."/>
            <person name="Ivanov Y."/>
            <person name="Meyer J.A."/>
            <person name="Newth C."/>
            <person name="Cassiday P."/>
            <person name="Tondella M.L."/>
            <person name="Liao P."/>
            <person name="Zimmerman J."/>
            <person name="Meert K."/>
            <person name="Wessel D."/>
            <person name="Berger J."/>
            <person name="Dean J.M."/>
            <person name="Holubkov R."/>
            <person name="Burr J."/>
            <person name="Liu T."/>
            <person name="Brinkac L.M."/>
            <person name="Sanka R."/>
            <person name="Kim M."/>
            <person name="Losada L."/>
        </authorList>
    </citation>
    <scope>NUCLEOTIDE SEQUENCE [LARGE SCALE GENOMIC DNA]</scope>
    <source>
        <strain evidence="1 2">CDC-H585-BH</strain>
    </source>
</reference>
<dbReference type="AlphaFoldDB" id="A0A158M490"/>
<dbReference type="RefSeq" id="WP_005014378.1">
    <property type="nucleotide sequence ID" value="NZ_JFZZ01000072.1"/>
</dbReference>
<sequence>MTQQFTAFDGMRRVAQGSLAEVALALHDRPKGQVLVFNDHTGRQIDLDPRLTATSATFAPLALADPAQEGAAFGRGRGRPRLGVVAREVTLLPRHWDWLAQQPGGASVTLRKLVEEARKRDKGVSDRRERQDATYHFLHAVAGNLPAYEEALRGLYAGDRAALVACMQGWPPDIVDYALALHDRD</sequence>
<evidence type="ECO:0000313" key="2">
    <source>
        <dbReference type="Proteomes" id="UP000026682"/>
    </source>
</evidence>
<dbReference type="Proteomes" id="UP000026682">
    <property type="component" value="Unassembled WGS sequence"/>
</dbReference>
<dbReference type="Pfam" id="PF09998">
    <property type="entry name" value="DUF2239"/>
    <property type="match status" value="1"/>
</dbReference>
<dbReference type="GeneID" id="93119613"/>
<name>A0A158M490_9BORD</name>
<evidence type="ECO:0000313" key="1">
    <source>
        <dbReference type="EMBL" id="KAK90567.1"/>
    </source>
</evidence>
<dbReference type="InterPro" id="IPR018715">
    <property type="entry name" value="DUF2239"/>
</dbReference>
<dbReference type="STRING" id="35814.BBB42_11155"/>
<organism evidence="1 2">
    <name type="scientific">Bordetella holmesii CDC-H585-BH</name>
    <dbReference type="NCBI Taxonomy" id="1331206"/>
    <lineage>
        <taxon>Bacteria</taxon>
        <taxon>Pseudomonadati</taxon>
        <taxon>Pseudomonadota</taxon>
        <taxon>Betaproteobacteria</taxon>
        <taxon>Burkholderiales</taxon>
        <taxon>Alcaligenaceae</taxon>
        <taxon>Bordetella</taxon>
    </lineage>
</organism>
<proteinExistence type="predicted"/>